<dbReference type="AlphaFoldDB" id="A0A8T1US14"/>
<dbReference type="OrthoDB" id="110891at2759"/>
<dbReference type="Pfam" id="PF22748">
    <property type="entry name" value="PexRD54_WY"/>
    <property type="match status" value="1"/>
</dbReference>
<dbReference type="GO" id="GO:0005576">
    <property type="term" value="C:extracellular region"/>
    <property type="evidence" value="ECO:0007669"/>
    <property type="project" value="UniProtKB-SubCell"/>
</dbReference>
<evidence type="ECO:0000256" key="2">
    <source>
        <dbReference type="ARBA" id="ARBA00004613"/>
    </source>
</evidence>
<evidence type="ECO:0000259" key="7">
    <source>
        <dbReference type="Pfam" id="PF22748"/>
    </source>
</evidence>
<evidence type="ECO:0000256" key="3">
    <source>
        <dbReference type="ARBA" id="ARBA00010400"/>
    </source>
</evidence>
<comment type="similarity">
    <text evidence="3">Belongs to the RxLR effector family.</text>
</comment>
<dbReference type="EMBL" id="JAENGZ010000176">
    <property type="protein sequence ID" value="KAG6966348.1"/>
    <property type="molecule type" value="Genomic_DNA"/>
</dbReference>
<feature type="domain" description="RxLR effector PexRD54 WY" evidence="7">
    <location>
        <begin position="64"/>
        <end position="104"/>
    </location>
</feature>
<evidence type="ECO:0000256" key="5">
    <source>
        <dbReference type="ARBA" id="ARBA00022729"/>
    </source>
</evidence>
<accession>A0A8T1US14</accession>
<name>A0A8T1US14_9STRA</name>
<comment type="caution">
    <text evidence="8">The sequence shown here is derived from an EMBL/GenBank/DDBJ whole genome shotgun (WGS) entry which is preliminary data.</text>
</comment>
<dbReference type="VEuPathDB" id="FungiDB:PC110_g8198"/>
<sequence>MRLPHIKRGASVTKAYKKNPGMGRSAMFSTLIAHYGDETLTRLLVEAHQVSKTKNIAQQLEIIQLDNWLTQKTTADDVYSLLKLNANEGNLLQNPLLNTWISYIQKNIAKKVERAQLVNWLSNGKTVDDAITLLRLNTGEGGELLKNPALSTWFSYVKMTKQNPDELLFLKLKTRFSDEELVTMIAVTRDAKVWIYLEGLARVQLKNWLRKDKTADDIFNVLKLNKEGDTLFESPMTKYYGNERLETMFARAKDSATTTSLASKLEQEMWMS</sequence>
<reference evidence="8" key="1">
    <citation type="submission" date="2021-01" db="EMBL/GenBank/DDBJ databases">
        <title>Phytophthora aleatoria, a newly-described species from Pinus radiata is distinct from Phytophthora cactorum isolates based on comparative genomics.</title>
        <authorList>
            <person name="Mcdougal R."/>
            <person name="Panda P."/>
            <person name="Williams N."/>
            <person name="Studholme D.J."/>
        </authorList>
    </citation>
    <scope>NUCLEOTIDE SEQUENCE</scope>
    <source>
        <strain evidence="8">NZFS 3830</strain>
    </source>
</reference>
<dbReference type="InterPro" id="IPR054463">
    <property type="entry name" value="PexRD54_WY"/>
</dbReference>
<evidence type="ECO:0000256" key="6">
    <source>
        <dbReference type="ARBA" id="ARBA00023026"/>
    </source>
</evidence>
<keyword evidence="5" id="KW-0732">Signal</keyword>
<evidence type="ECO:0000313" key="8">
    <source>
        <dbReference type="EMBL" id="KAG6966348.1"/>
    </source>
</evidence>
<comment type="subcellular location">
    <subcellularLocation>
        <location evidence="1">Host cell</location>
    </subcellularLocation>
    <subcellularLocation>
        <location evidence="2">Secreted</location>
    </subcellularLocation>
</comment>
<proteinExistence type="inferred from homology"/>
<keyword evidence="4" id="KW-0964">Secreted</keyword>
<protein>
    <recommendedName>
        <fullName evidence="7">RxLR effector PexRD54 WY domain-containing protein</fullName>
    </recommendedName>
</protein>
<evidence type="ECO:0000256" key="4">
    <source>
        <dbReference type="ARBA" id="ARBA00022525"/>
    </source>
</evidence>
<evidence type="ECO:0000256" key="1">
    <source>
        <dbReference type="ARBA" id="ARBA00004340"/>
    </source>
</evidence>
<dbReference type="GO" id="GO:0043657">
    <property type="term" value="C:host cell"/>
    <property type="evidence" value="ECO:0007669"/>
    <property type="project" value="UniProtKB-SubCell"/>
</dbReference>
<keyword evidence="6" id="KW-0843">Virulence</keyword>
<dbReference type="Proteomes" id="UP000688947">
    <property type="component" value="Unassembled WGS sequence"/>
</dbReference>
<evidence type="ECO:0000313" key="9">
    <source>
        <dbReference type="Proteomes" id="UP000688947"/>
    </source>
</evidence>
<gene>
    <name evidence="8" type="ORF">JG687_00004890</name>
</gene>
<organism evidence="8 9">
    <name type="scientific">Phytophthora cactorum</name>
    <dbReference type="NCBI Taxonomy" id="29920"/>
    <lineage>
        <taxon>Eukaryota</taxon>
        <taxon>Sar</taxon>
        <taxon>Stramenopiles</taxon>
        <taxon>Oomycota</taxon>
        <taxon>Peronosporomycetes</taxon>
        <taxon>Peronosporales</taxon>
        <taxon>Peronosporaceae</taxon>
        <taxon>Phytophthora</taxon>
    </lineage>
</organism>